<feature type="region of interest" description="Disordered" evidence="1">
    <location>
        <begin position="317"/>
        <end position="350"/>
    </location>
</feature>
<proteinExistence type="predicted"/>
<dbReference type="RefSeq" id="WP_285186145.1">
    <property type="nucleotide sequence ID" value="NZ_CP126981.1"/>
</dbReference>
<feature type="transmembrane region" description="Helical" evidence="2">
    <location>
        <begin position="67"/>
        <end position="90"/>
    </location>
</feature>
<keyword evidence="2" id="KW-1133">Transmembrane helix</keyword>
<feature type="transmembrane region" description="Helical" evidence="2">
    <location>
        <begin position="129"/>
        <end position="152"/>
    </location>
</feature>
<name>A0ABY8VST1_9MYCO</name>
<feature type="transmembrane region" description="Helical" evidence="2">
    <location>
        <begin position="203"/>
        <end position="222"/>
    </location>
</feature>
<dbReference type="PANTHER" id="PTHR18640:SF5">
    <property type="entry name" value="SODIUM_BILE ACID COTRANSPORTER 7"/>
    <property type="match status" value="1"/>
</dbReference>
<keyword evidence="2" id="KW-0812">Transmembrane</keyword>
<evidence type="ECO:0000256" key="3">
    <source>
        <dbReference type="SAM" id="SignalP"/>
    </source>
</evidence>
<dbReference type="EMBL" id="CP126981">
    <property type="protein sequence ID" value="WIM86689.1"/>
    <property type="molecule type" value="Genomic_DNA"/>
</dbReference>
<feature type="compositionally biased region" description="Polar residues" evidence="1">
    <location>
        <begin position="341"/>
        <end position="350"/>
    </location>
</feature>
<dbReference type="Pfam" id="PF13593">
    <property type="entry name" value="SBF_like"/>
    <property type="match status" value="1"/>
</dbReference>
<accession>A0ABY8VST1</accession>
<keyword evidence="3" id="KW-0732">Signal</keyword>
<dbReference type="InterPro" id="IPR016833">
    <property type="entry name" value="Put_Na-Bile_cotransptr"/>
</dbReference>
<protein>
    <submittedName>
        <fullName evidence="4">Bile acid:sodium symporter family protein</fullName>
    </submittedName>
</protein>
<organism evidence="4 5">
    <name type="scientific">Candidatus Mycobacterium wuenschmannii</name>
    <dbReference type="NCBI Taxonomy" id="3027808"/>
    <lineage>
        <taxon>Bacteria</taxon>
        <taxon>Bacillati</taxon>
        <taxon>Actinomycetota</taxon>
        <taxon>Actinomycetes</taxon>
        <taxon>Mycobacteriales</taxon>
        <taxon>Mycobacteriaceae</taxon>
        <taxon>Mycobacterium</taxon>
    </lineage>
</organism>
<evidence type="ECO:0000313" key="5">
    <source>
        <dbReference type="Proteomes" id="UP001236585"/>
    </source>
</evidence>
<feature type="transmembrane region" description="Helical" evidence="2">
    <location>
        <begin position="38"/>
        <end position="55"/>
    </location>
</feature>
<dbReference type="Gene3D" id="1.20.1530.20">
    <property type="match status" value="1"/>
</dbReference>
<dbReference type="Proteomes" id="UP001236585">
    <property type="component" value="Chromosome"/>
</dbReference>
<keyword evidence="5" id="KW-1185">Reference proteome</keyword>
<feature type="signal peptide" evidence="3">
    <location>
        <begin position="1"/>
        <end position="21"/>
    </location>
</feature>
<dbReference type="PIRSF" id="PIRSF026166">
    <property type="entry name" value="UCP026166"/>
    <property type="match status" value="1"/>
</dbReference>
<reference evidence="4 5" key="1">
    <citation type="journal article" date="2023" name="Microbiol. Resour. Announc.">
        <title>Complete Genome Sequence of Mycobacterium wuenschmanii, a novel Nontuberculous Mycobacterium Isolated from a captive population of Amazon Milk Frogs.</title>
        <authorList>
            <person name="Hicks J."/>
            <person name="Zeineldin M."/>
            <person name="Ward H."/>
            <person name="Wuenschmann A."/>
            <person name="Camp P."/>
            <person name="Farrell D."/>
            <person name="Lehman K."/>
            <person name="Thacker T."/>
            <person name="Cuthbert E."/>
        </authorList>
    </citation>
    <scope>NUCLEOTIDE SEQUENCE [LARGE SCALE GENOMIC DNA]</scope>
    <source>
        <strain evidence="4 5">Wuenschmanii</strain>
    </source>
</reference>
<feature type="transmembrane region" description="Helical" evidence="2">
    <location>
        <begin position="228"/>
        <end position="252"/>
    </location>
</feature>
<evidence type="ECO:0000256" key="2">
    <source>
        <dbReference type="SAM" id="Phobius"/>
    </source>
</evidence>
<feature type="transmembrane region" description="Helical" evidence="2">
    <location>
        <begin position="273"/>
        <end position="299"/>
    </location>
</feature>
<feature type="chain" id="PRO_5046527042" evidence="3">
    <location>
        <begin position="22"/>
        <end position="350"/>
    </location>
</feature>
<dbReference type="InterPro" id="IPR038770">
    <property type="entry name" value="Na+/solute_symporter_sf"/>
</dbReference>
<sequence length="350" mass="37153">MLKKLPIDTFLLAMAATVALAALFPARGAFADVMSVAAKVVIALLFWLYGARLSPQQAWQGVKRWQLHLLVLATTFVVFPLLGVACRGLVPWALNLDLYNGLLFLCLVPSTVQSSIAFTSIARGNVSAALVSASVSNIVGIALTPLLVVLLMNTSGGARMDATAVRDVLVQLLLPFVAGQLMRPWIADWVLRHAALTKAVDRGSILVVVYTAFSMGMVEHIWASVDPWKLAVVTVVDALLLALVLALTWFVGRLVGLDRGDSIVLLFCGSKKSLASGLPMALVFFPAATVGVIMLPLMIFHQIQLIVCSVIASGSRATPTTTNPPPRPLSPGSLKGRPASTGKTPASRSP</sequence>
<gene>
    <name evidence="4" type="ORF">PT015_17615</name>
</gene>
<dbReference type="PANTHER" id="PTHR18640">
    <property type="entry name" value="SOLUTE CARRIER FAMILY 10 MEMBER 7"/>
    <property type="match status" value="1"/>
</dbReference>
<evidence type="ECO:0000313" key="4">
    <source>
        <dbReference type="EMBL" id="WIM86689.1"/>
    </source>
</evidence>
<evidence type="ECO:0000256" key="1">
    <source>
        <dbReference type="SAM" id="MobiDB-lite"/>
    </source>
</evidence>
<keyword evidence="2" id="KW-0472">Membrane</keyword>